<feature type="region of interest" description="Disordered" evidence="1">
    <location>
        <begin position="42"/>
        <end position="84"/>
    </location>
</feature>
<reference evidence="2" key="1">
    <citation type="submission" date="2023-07" db="EMBL/GenBank/DDBJ databases">
        <authorList>
            <consortium name="CYATHOMIX"/>
        </authorList>
    </citation>
    <scope>NUCLEOTIDE SEQUENCE</scope>
    <source>
        <strain evidence="2">N/A</strain>
    </source>
</reference>
<evidence type="ECO:0000313" key="3">
    <source>
        <dbReference type="Proteomes" id="UP001176961"/>
    </source>
</evidence>
<keyword evidence="3" id="KW-1185">Reference proteome</keyword>
<comment type="caution">
    <text evidence="2">The sequence shown here is derived from an EMBL/GenBank/DDBJ whole genome shotgun (WGS) entry which is preliminary data.</text>
</comment>
<dbReference type="AlphaFoldDB" id="A0AA36M4E9"/>
<proteinExistence type="predicted"/>
<accession>A0AA36M4E9</accession>
<organism evidence="2 3">
    <name type="scientific">Cylicocyclus nassatus</name>
    <name type="common">Nematode worm</name>
    <dbReference type="NCBI Taxonomy" id="53992"/>
    <lineage>
        <taxon>Eukaryota</taxon>
        <taxon>Metazoa</taxon>
        <taxon>Ecdysozoa</taxon>
        <taxon>Nematoda</taxon>
        <taxon>Chromadorea</taxon>
        <taxon>Rhabditida</taxon>
        <taxon>Rhabditina</taxon>
        <taxon>Rhabditomorpha</taxon>
        <taxon>Strongyloidea</taxon>
        <taxon>Strongylidae</taxon>
        <taxon>Cylicocyclus</taxon>
    </lineage>
</organism>
<name>A0AA36M4E9_CYLNA</name>
<gene>
    <name evidence="2" type="ORF">CYNAS_LOCUS10397</name>
</gene>
<dbReference type="EMBL" id="CATQJL010000223">
    <property type="protein sequence ID" value="CAJ0598414.1"/>
    <property type="molecule type" value="Genomic_DNA"/>
</dbReference>
<dbReference type="Proteomes" id="UP001176961">
    <property type="component" value="Unassembled WGS sequence"/>
</dbReference>
<sequence>MEHKPVQNPTQGNEGCKRASIWRWFSQIRGCGLARPFYMGKQMPVERKTQTEEKTKRKRQNIGGIQEPLGNKEATGEVTSREEV</sequence>
<evidence type="ECO:0000256" key="1">
    <source>
        <dbReference type="SAM" id="MobiDB-lite"/>
    </source>
</evidence>
<evidence type="ECO:0000313" key="2">
    <source>
        <dbReference type="EMBL" id="CAJ0598414.1"/>
    </source>
</evidence>
<protein>
    <submittedName>
        <fullName evidence="2">Uncharacterized protein</fullName>
    </submittedName>
</protein>
<feature type="compositionally biased region" description="Basic and acidic residues" evidence="1">
    <location>
        <begin position="44"/>
        <end position="55"/>
    </location>
</feature>